<evidence type="ECO:0000313" key="2">
    <source>
        <dbReference type="Proteomes" id="UP000054485"/>
    </source>
</evidence>
<dbReference type="InParanoid" id="A0A0C9ZXV2"/>
<feature type="non-terminal residue" evidence="1">
    <location>
        <position position="131"/>
    </location>
</feature>
<dbReference type="STRING" id="930992.A0A0C9ZXV2"/>
<evidence type="ECO:0000313" key="1">
    <source>
        <dbReference type="EMBL" id="KIK34316.1"/>
    </source>
</evidence>
<proteinExistence type="predicted"/>
<protein>
    <submittedName>
        <fullName evidence="1">Uncharacterized protein</fullName>
    </submittedName>
</protein>
<reference evidence="2" key="2">
    <citation type="submission" date="2015-01" db="EMBL/GenBank/DDBJ databases">
        <title>Evolutionary Origins and Diversification of the Mycorrhizal Mutualists.</title>
        <authorList>
            <consortium name="DOE Joint Genome Institute"/>
            <consortium name="Mycorrhizal Genomics Consortium"/>
            <person name="Kohler A."/>
            <person name="Kuo A."/>
            <person name="Nagy L.G."/>
            <person name="Floudas D."/>
            <person name="Copeland A."/>
            <person name="Barry K.W."/>
            <person name="Cichocki N."/>
            <person name="Veneault-Fourrey C."/>
            <person name="LaButti K."/>
            <person name="Lindquist E.A."/>
            <person name="Lipzen A."/>
            <person name="Lundell T."/>
            <person name="Morin E."/>
            <person name="Murat C."/>
            <person name="Riley R."/>
            <person name="Ohm R."/>
            <person name="Sun H."/>
            <person name="Tunlid A."/>
            <person name="Henrissat B."/>
            <person name="Grigoriev I.V."/>
            <person name="Hibbett D.S."/>
            <person name="Martin F."/>
        </authorList>
    </citation>
    <scope>NUCLEOTIDE SEQUENCE [LARGE SCALE GENOMIC DNA]</scope>
    <source>
        <strain evidence="2">UH-Slu-Lm8-n1</strain>
    </source>
</reference>
<gene>
    <name evidence="1" type="ORF">CY34DRAFT_98236</name>
</gene>
<organism evidence="1 2">
    <name type="scientific">Suillus luteus UH-Slu-Lm8-n1</name>
    <dbReference type="NCBI Taxonomy" id="930992"/>
    <lineage>
        <taxon>Eukaryota</taxon>
        <taxon>Fungi</taxon>
        <taxon>Dikarya</taxon>
        <taxon>Basidiomycota</taxon>
        <taxon>Agaricomycotina</taxon>
        <taxon>Agaricomycetes</taxon>
        <taxon>Agaricomycetidae</taxon>
        <taxon>Boletales</taxon>
        <taxon>Suillineae</taxon>
        <taxon>Suillaceae</taxon>
        <taxon>Suillus</taxon>
    </lineage>
</organism>
<sequence length="131" mass="15146">SAIDSAENGVFASFCSQISVENVQEYEECQLKVAEEESQARLRFRQQVARLMHQSQFEEEQLKLTLRNTAEDEQQKGAELKDRKRRIIQVEVTEAQETHAKATKILDQALKEIGLKVRWSFAQIARSLMIH</sequence>
<keyword evidence="2" id="KW-1185">Reference proteome</keyword>
<dbReference type="HOGENOM" id="CLU_1932681_0_0_1"/>
<dbReference type="OrthoDB" id="2684850at2759"/>
<name>A0A0C9ZXV2_9AGAM</name>
<dbReference type="AlphaFoldDB" id="A0A0C9ZXV2"/>
<dbReference type="EMBL" id="KN835773">
    <property type="protein sequence ID" value="KIK34316.1"/>
    <property type="molecule type" value="Genomic_DNA"/>
</dbReference>
<accession>A0A0C9ZXV2</accession>
<reference evidence="1 2" key="1">
    <citation type="submission" date="2014-04" db="EMBL/GenBank/DDBJ databases">
        <authorList>
            <consortium name="DOE Joint Genome Institute"/>
            <person name="Kuo A."/>
            <person name="Ruytinx J."/>
            <person name="Rineau F."/>
            <person name="Colpaert J."/>
            <person name="Kohler A."/>
            <person name="Nagy L.G."/>
            <person name="Floudas D."/>
            <person name="Copeland A."/>
            <person name="Barry K.W."/>
            <person name="Cichocki N."/>
            <person name="Veneault-Fourrey C."/>
            <person name="LaButti K."/>
            <person name="Lindquist E.A."/>
            <person name="Lipzen A."/>
            <person name="Lundell T."/>
            <person name="Morin E."/>
            <person name="Murat C."/>
            <person name="Sun H."/>
            <person name="Tunlid A."/>
            <person name="Henrissat B."/>
            <person name="Grigoriev I.V."/>
            <person name="Hibbett D.S."/>
            <person name="Martin F."/>
            <person name="Nordberg H.P."/>
            <person name="Cantor M.N."/>
            <person name="Hua S.X."/>
        </authorList>
    </citation>
    <scope>NUCLEOTIDE SEQUENCE [LARGE SCALE GENOMIC DNA]</scope>
    <source>
        <strain evidence="1 2">UH-Slu-Lm8-n1</strain>
    </source>
</reference>
<dbReference type="Proteomes" id="UP000054485">
    <property type="component" value="Unassembled WGS sequence"/>
</dbReference>